<dbReference type="InterPro" id="IPR000866">
    <property type="entry name" value="AhpC/TSA"/>
</dbReference>
<dbReference type="AlphaFoldDB" id="A0A5K7XH45"/>
<feature type="compositionally biased region" description="Basic residues" evidence="1">
    <location>
        <begin position="202"/>
        <end position="211"/>
    </location>
</feature>
<evidence type="ECO:0000313" key="4">
    <source>
        <dbReference type="EMBL" id="BBO35758.1"/>
    </source>
</evidence>
<keyword evidence="5" id="KW-1185">Reference proteome</keyword>
<evidence type="ECO:0000256" key="1">
    <source>
        <dbReference type="SAM" id="MobiDB-lite"/>
    </source>
</evidence>
<keyword evidence="2" id="KW-0732">Signal</keyword>
<reference evidence="5" key="1">
    <citation type="submission" date="2019-10" db="EMBL/GenBank/DDBJ databases">
        <title>Lacipirellula parvula gen. nov., sp. nov., representing a lineage of planctomycetes widespread in freshwater anoxic habitats, and description of the family Lacipirellulaceae.</title>
        <authorList>
            <person name="Dedysh S.N."/>
            <person name="Kulichevskaya I.S."/>
            <person name="Beletsky A.V."/>
            <person name="Rakitin A.L."/>
            <person name="Mardanov A.V."/>
            <person name="Ivanova A.A."/>
            <person name="Saltykova V.X."/>
            <person name="Rijpstra W.I.C."/>
            <person name="Sinninghe Damste J.S."/>
            <person name="Ravin N.V."/>
        </authorList>
    </citation>
    <scope>NUCLEOTIDE SEQUENCE [LARGE SCALE GENOMIC DNA]</scope>
    <source>
        <strain evidence="5">PX69</strain>
    </source>
</reference>
<dbReference type="KEGG" id="lpav:PLANPX_5370"/>
<dbReference type="Proteomes" id="UP000326837">
    <property type="component" value="Chromosome"/>
</dbReference>
<gene>
    <name evidence="4" type="ORF">PLANPX_5370</name>
</gene>
<dbReference type="Pfam" id="PF00578">
    <property type="entry name" value="AhpC-TSA"/>
    <property type="match status" value="1"/>
</dbReference>
<dbReference type="PROSITE" id="PS51352">
    <property type="entry name" value="THIOREDOXIN_2"/>
    <property type="match status" value="1"/>
</dbReference>
<feature type="domain" description="Thioredoxin" evidence="3">
    <location>
        <begin position="34"/>
        <end position="184"/>
    </location>
</feature>
<evidence type="ECO:0000313" key="5">
    <source>
        <dbReference type="Proteomes" id="UP000326837"/>
    </source>
</evidence>
<dbReference type="GO" id="GO:0016491">
    <property type="term" value="F:oxidoreductase activity"/>
    <property type="evidence" value="ECO:0007669"/>
    <property type="project" value="InterPro"/>
</dbReference>
<dbReference type="Gene3D" id="3.40.30.10">
    <property type="entry name" value="Glutaredoxin"/>
    <property type="match status" value="1"/>
</dbReference>
<feature type="signal peptide" evidence="2">
    <location>
        <begin position="1"/>
        <end position="27"/>
    </location>
</feature>
<dbReference type="InterPro" id="IPR047262">
    <property type="entry name" value="PRX-like1"/>
</dbReference>
<dbReference type="PANTHER" id="PTHR43640">
    <property type="entry name" value="OS07G0260300 PROTEIN"/>
    <property type="match status" value="1"/>
</dbReference>
<dbReference type="GO" id="GO:0016209">
    <property type="term" value="F:antioxidant activity"/>
    <property type="evidence" value="ECO:0007669"/>
    <property type="project" value="InterPro"/>
</dbReference>
<feature type="region of interest" description="Disordered" evidence="1">
    <location>
        <begin position="189"/>
        <end position="211"/>
    </location>
</feature>
<dbReference type="RefSeq" id="WP_152101064.1">
    <property type="nucleotide sequence ID" value="NZ_AP021861.1"/>
</dbReference>
<sequence length="211" mass="22942">MPAVLAPLRTACCFLAFAVCCAACAPAGEFNPTLSIGDAAPAWEKLPGVDGEEHSLADLDPKLPVIVVFICNSCDVAADYEDRIIAFAEKHQDDAAVVAICASAKPADALPRLRERAEAKKFPFIYLHDKSQQIGQAYGANYTPEFFLLSAGKPDERRIVYMGAMDDSTYADQVKANYLEPALAALQTGKEPTTKETAPRGCRIKYPRKRE</sequence>
<protein>
    <recommendedName>
        <fullName evidence="3">Thioredoxin domain-containing protein</fullName>
    </recommendedName>
</protein>
<dbReference type="InterPro" id="IPR013766">
    <property type="entry name" value="Thioredoxin_domain"/>
</dbReference>
<feature type="chain" id="PRO_5024989598" description="Thioredoxin domain-containing protein" evidence="2">
    <location>
        <begin position="28"/>
        <end position="211"/>
    </location>
</feature>
<proteinExistence type="predicted"/>
<name>A0A5K7XH45_9BACT</name>
<organism evidence="4 5">
    <name type="scientific">Lacipirellula parvula</name>
    <dbReference type="NCBI Taxonomy" id="2650471"/>
    <lineage>
        <taxon>Bacteria</taxon>
        <taxon>Pseudomonadati</taxon>
        <taxon>Planctomycetota</taxon>
        <taxon>Planctomycetia</taxon>
        <taxon>Pirellulales</taxon>
        <taxon>Lacipirellulaceae</taxon>
        <taxon>Lacipirellula</taxon>
    </lineage>
</organism>
<evidence type="ECO:0000256" key="2">
    <source>
        <dbReference type="SAM" id="SignalP"/>
    </source>
</evidence>
<dbReference type="EMBL" id="AP021861">
    <property type="protein sequence ID" value="BBO35758.1"/>
    <property type="molecule type" value="Genomic_DNA"/>
</dbReference>
<accession>A0A5K7XH45</accession>
<dbReference type="PANTHER" id="PTHR43640:SF1">
    <property type="entry name" value="THIOREDOXIN-DEPENDENT PEROXIREDOXIN"/>
    <property type="match status" value="1"/>
</dbReference>
<dbReference type="InterPro" id="IPR036249">
    <property type="entry name" value="Thioredoxin-like_sf"/>
</dbReference>
<evidence type="ECO:0000259" key="3">
    <source>
        <dbReference type="PROSITE" id="PS51352"/>
    </source>
</evidence>
<dbReference type="SUPFAM" id="SSF52833">
    <property type="entry name" value="Thioredoxin-like"/>
    <property type="match status" value="1"/>
</dbReference>